<feature type="transmembrane region" description="Helical" evidence="5">
    <location>
        <begin position="379"/>
        <end position="396"/>
    </location>
</feature>
<evidence type="ECO:0000256" key="1">
    <source>
        <dbReference type="ARBA" id="ARBA00004141"/>
    </source>
</evidence>
<proteinExistence type="predicted"/>
<evidence type="ECO:0000256" key="4">
    <source>
        <dbReference type="ARBA" id="ARBA00023136"/>
    </source>
</evidence>
<protein>
    <submittedName>
        <fullName evidence="7">Solute carrier family 26 member 3</fullName>
    </submittedName>
</protein>
<dbReference type="Proteomes" id="UP000472269">
    <property type="component" value="Unplaced"/>
</dbReference>
<dbReference type="AlphaFoldDB" id="A0A663LQF7"/>
<name>A0A663LQF7_ATHCN</name>
<dbReference type="Pfam" id="PF01740">
    <property type="entry name" value="STAS"/>
    <property type="match status" value="1"/>
</dbReference>
<reference evidence="7" key="1">
    <citation type="submission" date="2025-08" db="UniProtKB">
        <authorList>
            <consortium name="Ensembl"/>
        </authorList>
    </citation>
    <scope>IDENTIFICATION</scope>
</reference>
<feature type="transmembrane region" description="Helical" evidence="5">
    <location>
        <begin position="263"/>
        <end position="282"/>
    </location>
</feature>
<comment type="subcellular location">
    <subcellularLocation>
        <location evidence="1">Membrane</location>
        <topology evidence="1">Multi-pass membrane protein</topology>
    </subcellularLocation>
</comment>
<dbReference type="Ensembl" id="ENSACUT00000001923.1">
    <property type="protein sequence ID" value="ENSACUP00000001799.1"/>
    <property type="gene ID" value="ENSACUG00000001272.1"/>
</dbReference>
<dbReference type="PROSITE" id="PS01130">
    <property type="entry name" value="SLC26A"/>
    <property type="match status" value="1"/>
</dbReference>
<dbReference type="InterPro" id="IPR002645">
    <property type="entry name" value="STAS_dom"/>
</dbReference>
<feature type="domain" description="STAS" evidence="6">
    <location>
        <begin position="518"/>
        <end position="709"/>
    </location>
</feature>
<feature type="transmembrane region" description="Helical" evidence="5">
    <location>
        <begin position="207"/>
        <end position="227"/>
    </location>
</feature>
<dbReference type="GO" id="GO:0008271">
    <property type="term" value="F:secondary active sulfate transmembrane transporter activity"/>
    <property type="evidence" value="ECO:0007669"/>
    <property type="project" value="InterPro"/>
</dbReference>
<feature type="transmembrane region" description="Helical" evidence="5">
    <location>
        <begin position="416"/>
        <end position="437"/>
    </location>
</feature>
<feature type="transmembrane region" description="Helical" evidence="5">
    <location>
        <begin position="294"/>
        <end position="311"/>
    </location>
</feature>
<dbReference type="InterPro" id="IPR036513">
    <property type="entry name" value="STAS_dom_sf"/>
</dbReference>
<dbReference type="InterPro" id="IPR011547">
    <property type="entry name" value="SLC26A/SulP_dom"/>
</dbReference>
<evidence type="ECO:0000313" key="8">
    <source>
        <dbReference type="Proteomes" id="UP000472269"/>
    </source>
</evidence>
<evidence type="ECO:0000313" key="7">
    <source>
        <dbReference type="Ensembl" id="ENSACUP00000001799.1"/>
    </source>
</evidence>
<evidence type="ECO:0000256" key="2">
    <source>
        <dbReference type="ARBA" id="ARBA00022692"/>
    </source>
</evidence>
<feature type="transmembrane region" description="Helical" evidence="5">
    <location>
        <begin position="348"/>
        <end position="367"/>
    </location>
</feature>
<keyword evidence="4 5" id="KW-0472">Membrane</keyword>
<dbReference type="InterPro" id="IPR001902">
    <property type="entry name" value="SLC26A/SulP_fam"/>
</dbReference>
<keyword evidence="2 5" id="KW-0812">Transmembrane</keyword>
<keyword evidence="3 5" id="KW-1133">Transmembrane helix</keyword>
<feature type="transmembrane region" description="Helical" evidence="5">
    <location>
        <begin position="180"/>
        <end position="200"/>
    </location>
</feature>
<dbReference type="CDD" id="cd07042">
    <property type="entry name" value="STAS_SulP_like_sulfate_transporter"/>
    <property type="match status" value="1"/>
</dbReference>
<feature type="transmembrane region" description="Helical" evidence="5">
    <location>
        <begin position="91"/>
        <end position="112"/>
    </location>
</feature>
<accession>A0A663LQF7</accession>
<organism evidence="7 8">
    <name type="scientific">Athene cunicularia</name>
    <name type="common">Burrowing owl</name>
    <name type="synonym">Speotyto cunicularia</name>
    <dbReference type="NCBI Taxonomy" id="194338"/>
    <lineage>
        <taxon>Eukaryota</taxon>
        <taxon>Metazoa</taxon>
        <taxon>Chordata</taxon>
        <taxon>Craniata</taxon>
        <taxon>Vertebrata</taxon>
        <taxon>Euteleostomi</taxon>
        <taxon>Archelosauria</taxon>
        <taxon>Archosauria</taxon>
        <taxon>Dinosauria</taxon>
        <taxon>Saurischia</taxon>
        <taxon>Theropoda</taxon>
        <taxon>Coelurosauria</taxon>
        <taxon>Aves</taxon>
        <taxon>Neognathae</taxon>
        <taxon>Neoaves</taxon>
        <taxon>Telluraves</taxon>
        <taxon>Strigiformes</taxon>
        <taxon>Strigidae</taxon>
        <taxon>Athene</taxon>
    </lineage>
</organism>
<feature type="transmembrane region" description="Helical" evidence="5">
    <location>
        <begin position="141"/>
        <end position="160"/>
    </location>
</feature>
<evidence type="ECO:0000256" key="3">
    <source>
        <dbReference type="ARBA" id="ARBA00022989"/>
    </source>
</evidence>
<dbReference type="PANTHER" id="PTHR11814">
    <property type="entry name" value="SULFATE TRANSPORTER"/>
    <property type="match status" value="1"/>
</dbReference>
<dbReference type="PROSITE" id="PS50801">
    <property type="entry name" value="STAS"/>
    <property type="match status" value="1"/>
</dbReference>
<reference evidence="7" key="2">
    <citation type="submission" date="2025-09" db="UniProtKB">
        <authorList>
            <consortium name="Ensembl"/>
        </authorList>
    </citation>
    <scope>IDENTIFICATION</scope>
</reference>
<dbReference type="Pfam" id="PF00916">
    <property type="entry name" value="Sulfate_transp"/>
    <property type="match status" value="1"/>
</dbReference>
<gene>
    <name evidence="7" type="primary">SLC26A3</name>
</gene>
<sequence length="735" mass="81169">KSPTSPDISEEMVEPVGNHYIVARPVYSENLFNEEHEKLGCDSDKLFTNSSVLLCLYSCSPQRVKKIALRLFPIISWLPAYRFREWILSDIVSGINTGLVAVLQGLAFALLVNVPPSYGLYAAFFPILVYFIFGTSRHISVGPFPVLSLMVGGAVIRLVPDDNAGNGTSTNISAINEERVMVAASVTFLSGVFQLLLGILQFGFIVIYLSQSLISGFTTAAAIHVLVSQLKFMLQLPVPGFNKPFGIIYTLESVFSQITKTNIADLVTSLVVLLIVFVVKEVNDRYKAKLPTPIPIELLMTVLAALISYFVNFEEKFNVAVQSFLSFRFQAPVAPDVGVFQKCIGDSISIAIVGFAVAFSVAKVYSIKHDYPVDSNQELIAFGLGNIVGGSFKGFASSTALSRSGVQESTGGKTQIAGIISAVIVLIVILAIGFLLAPLQKSVLASLALGNLKGMLMQFKEIGILWRKDKYDCVTFSDPSLPPGFSMGCKYLCVFVHSPSCTVLANVGRSNIYRNRKDYTDIYEPEGVKIFRCSSPIFFANIEFFREKLISAVGFSPLRVLRKRNKALRKIRKMLKKGELQVTPKGLICMVNHTHESDEELDNNRIEELDQPTNMTDLPIQINWGADLPPGITVPRVDIHSIVLDFSSVSFLDFSATRVLQKVIEFVRINIDIYIAGGFLDKLERCAFFDEEIKPSMFFLTIHDAVLHILLKKDIASSPKLKPTEVTLQFLSSLL</sequence>
<feature type="transmembrane region" description="Helical" evidence="5">
    <location>
        <begin position="118"/>
        <end position="134"/>
    </location>
</feature>
<evidence type="ECO:0000256" key="5">
    <source>
        <dbReference type="SAM" id="Phobius"/>
    </source>
</evidence>
<dbReference type="SUPFAM" id="SSF52091">
    <property type="entry name" value="SpoIIaa-like"/>
    <property type="match status" value="1"/>
</dbReference>
<dbReference type="InterPro" id="IPR018045">
    <property type="entry name" value="S04_transporter_CS"/>
</dbReference>
<dbReference type="GO" id="GO:0016020">
    <property type="term" value="C:membrane"/>
    <property type="evidence" value="ECO:0007669"/>
    <property type="project" value="UniProtKB-SubCell"/>
</dbReference>
<keyword evidence="8" id="KW-1185">Reference proteome</keyword>
<evidence type="ECO:0000259" key="6">
    <source>
        <dbReference type="PROSITE" id="PS50801"/>
    </source>
</evidence>
<dbReference type="Gene3D" id="3.30.750.24">
    <property type="entry name" value="STAS domain"/>
    <property type="match status" value="1"/>
</dbReference>